<evidence type="ECO:0000313" key="5">
    <source>
        <dbReference type="Proteomes" id="UP001515480"/>
    </source>
</evidence>
<dbReference type="InterPro" id="IPR052201">
    <property type="entry name" value="LRR-containing_regulator"/>
</dbReference>
<feature type="region of interest" description="Disordered" evidence="2">
    <location>
        <begin position="58"/>
        <end position="81"/>
    </location>
</feature>
<proteinExistence type="predicted"/>
<feature type="domain" description="GYF" evidence="3">
    <location>
        <begin position="4"/>
        <end position="53"/>
    </location>
</feature>
<feature type="region of interest" description="Disordered" evidence="2">
    <location>
        <begin position="293"/>
        <end position="401"/>
    </location>
</feature>
<protein>
    <recommendedName>
        <fullName evidence="3">GYF domain-containing protein</fullName>
    </recommendedName>
</protein>
<sequence>MATWFFVGADKQKYRFREDELPQLVRDETVGRDTLVWAKGRPDWVPLHAVAELMAHLPHASGGDPSPAPSPASERAEAASAGAPARPAAAEWFLLSADKQRRRVSGEELRQLVLRAEVGAATLVWRRGRSDWTALGAVEELEPLLEERAAVEAEAAAAARRSTRASGACAEEWFYVGRSKQRLRATREELAQLAMEGEVTGETLVWAKGRAEWSLLREVRGLAEVAAHAGGGGAAEARERQEAQRRKAAARHQRGGAAAAAAPAHRETALEMEQAAYPAVGLLAQMMRAGAPSGAAEARRRHPAAAAGGGGAALSAFPPPPAAAGKPSAAPANDCSAPAASAATPPTDPSPCPPSAAPSASASPPSESVAPPPAAGEEAAEEQQQQQQEEEEVARVEEWKFNEDGSLEGRVYGKRGYHDGDRITTSFVPPHSRHEAYVVTGSGTKYLLGKPAAAESGRASEADGADGAFPAKYAAAHCQIMESLAAGVTPPTELYAERDLQLFKLSDALIKRAYREYADLYLGESTPPRVRGMAEMTLIRLGEVVDMPRHKRIKMAERGEEEAKSTGVAYGYYYDDDDEDGVYRYQAACLQVMETLEQGDTPTVEQYAQLDLALFQLSDSHLAQEKANFVKLYLEPDATPQLRKMVEMTLIKLSKLTALPRHERVKMAEAQHAAAQAARRDVASGKISLSTASPHDGTSGVASEADAKATLLKELMRGGLAQLGDSKVVEGMLRSAGIDAEAESRELNLSGMLLDNRASAVAAACAMIGSGVPTVLDLSENDLNVNDAKTLAPAIAASRSLTRVDLHRNNLAAAGVAALVSGGALASALVAVDLAETDMGAEGARAIAAALRGGSAVRSLDVGYNFIDQPAALELLAAMKGKGMVSVGVAGCELGPDGARALAGLASGSATLKSVNAMSNGFDSQSVALLLKIKDLQPSLTTLCGLPPGKKEASFVRRGLKAEDIQLLAPEVAAGSLSSVDVSYNSLDRAAALELLAAMKGKEITTVGMAGCELGPEGALSFAQFVSATPSVRSVNLASNELGVEGAVPLAKAFAEAASLKYISLANNGLGDEGVMALVEHGLFRCRLMSWDLKSNRIGFEGANALAGSGAFTHHLEEADLRTNPLTAPGRQKLRQSVETRDGVLLRL</sequence>
<feature type="compositionally biased region" description="Pro residues" evidence="2">
    <location>
        <begin position="346"/>
        <end position="356"/>
    </location>
</feature>
<feature type="domain" description="GYF" evidence="3">
    <location>
        <begin position="92"/>
        <end position="141"/>
    </location>
</feature>
<feature type="domain" description="GYF" evidence="3">
    <location>
        <begin position="173"/>
        <end position="222"/>
    </location>
</feature>
<dbReference type="Pfam" id="PF13516">
    <property type="entry name" value="LRR_6"/>
    <property type="match status" value="3"/>
</dbReference>
<comment type="caution">
    <text evidence="4">The sequence shown here is derived from an EMBL/GenBank/DDBJ whole genome shotgun (WGS) entry which is preliminary data.</text>
</comment>
<evidence type="ECO:0000313" key="4">
    <source>
        <dbReference type="EMBL" id="KAL1496144.1"/>
    </source>
</evidence>
<dbReference type="Gene3D" id="3.80.10.10">
    <property type="entry name" value="Ribonuclease Inhibitor"/>
    <property type="match status" value="2"/>
</dbReference>
<keyword evidence="5" id="KW-1185">Reference proteome</keyword>
<dbReference type="InterPro" id="IPR032675">
    <property type="entry name" value="LRR_dom_sf"/>
</dbReference>
<dbReference type="Proteomes" id="UP001515480">
    <property type="component" value="Unassembled WGS sequence"/>
</dbReference>
<organism evidence="4 5">
    <name type="scientific">Prymnesium parvum</name>
    <name type="common">Toxic golden alga</name>
    <dbReference type="NCBI Taxonomy" id="97485"/>
    <lineage>
        <taxon>Eukaryota</taxon>
        <taxon>Haptista</taxon>
        <taxon>Haptophyta</taxon>
        <taxon>Prymnesiophyceae</taxon>
        <taxon>Prymnesiales</taxon>
        <taxon>Prymnesiaceae</taxon>
        <taxon>Prymnesium</taxon>
    </lineage>
</organism>
<evidence type="ECO:0000259" key="3">
    <source>
        <dbReference type="Pfam" id="PF14237"/>
    </source>
</evidence>
<dbReference type="Pfam" id="PF14237">
    <property type="entry name" value="GYF_2"/>
    <property type="match status" value="3"/>
</dbReference>
<keyword evidence="1" id="KW-0677">Repeat</keyword>
<name>A0AB34IF06_PRYPA</name>
<reference evidence="4 5" key="1">
    <citation type="journal article" date="2024" name="Science">
        <title>Giant polyketide synthase enzymes in the biosynthesis of giant marine polyether toxins.</title>
        <authorList>
            <person name="Fallon T.R."/>
            <person name="Shende V.V."/>
            <person name="Wierzbicki I.H."/>
            <person name="Pendleton A.L."/>
            <person name="Watervoot N.F."/>
            <person name="Auber R.P."/>
            <person name="Gonzalez D.J."/>
            <person name="Wisecaver J.H."/>
            <person name="Moore B.S."/>
        </authorList>
    </citation>
    <scope>NUCLEOTIDE SEQUENCE [LARGE SCALE GENOMIC DNA]</scope>
    <source>
        <strain evidence="4 5">12B1</strain>
    </source>
</reference>
<dbReference type="InterPro" id="IPR001611">
    <property type="entry name" value="Leu-rich_rpt"/>
</dbReference>
<evidence type="ECO:0000256" key="1">
    <source>
        <dbReference type="ARBA" id="ARBA00022737"/>
    </source>
</evidence>
<accession>A0AB34IF06</accession>
<dbReference type="InterPro" id="IPR025640">
    <property type="entry name" value="GYF_2"/>
</dbReference>
<dbReference type="PANTHER" id="PTHR24111">
    <property type="entry name" value="LEUCINE-RICH REPEAT-CONTAINING PROTEIN 34"/>
    <property type="match status" value="1"/>
</dbReference>
<dbReference type="AlphaFoldDB" id="A0AB34IF06"/>
<gene>
    <name evidence="4" type="ORF">AB1Y20_014764</name>
</gene>
<feature type="compositionally biased region" description="Low complexity" evidence="2">
    <location>
        <begin position="323"/>
        <end position="345"/>
    </location>
</feature>
<dbReference type="PANTHER" id="PTHR24111:SF0">
    <property type="entry name" value="LEUCINE-RICH REPEAT-CONTAINING PROTEIN"/>
    <property type="match status" value="1"/>
</dbReference>
<dbReference type="SMART" id="SM00368">
    <property type="entry name" value="LRR_RI"/>
    <property type="match status" value="7"/>
</dbReference>
<dbReference type="EMBL" id="JBGBPQ010000030">
    <property type="protein sequence ID" value="KAL1496144.1"/>
    <property type="molecule type" value="Genomic_DNA"/>
</dbReference>
<feature type="compositionally biased region" description="Low complexity" evidence="2">
    <location>
        <begin position="357"/>
        <end position="369"/>
    </location>
</feature>
<evidence type="ECO:0000256" key="2">
    <source>
        <dbReference type="SAM" id="MobiDB-lite"/>
    </source>
</evidence>
<dbReference type="SUPFAM" id="SSF52047">
    <property type="entry name" value="RNI-like"/>
    <property type="match status" value="1"/>
</dbReference>